<dbReference type="RefSeq" id="WP_179655897.1">
    <property type="nucleotide sequence ID" value="NZ_CP083931.1"/>
</dbReference>
<dbReference type="CDD" id="cd02146">
    <property type="entry name" value="NfsA-like"/>
    <property type="match status" value="1"/>
</dbReference>
<keyword evidence="8" id="KW-1185">Reference proteome</keyword>
<feature type="domain" description="Nitroreductase" evidence="6">
    <location>
        <begin position="13"/>
        <end position="168"/>
    </location>
</feature>
<keyword evidence="3 5" id="KW-0288">FMN</keyword>
<organism evidence="7 8">
    <name type="scientific">Alysiella filiformis DSM 16848</name>
    <dbReference type="NCBI Taxonomy" id="1120981"/>
    <lineage>
        <taxon>Bacteria</taxon>
        <taxon>Pseudomonadati</taxon>
        <taxon>Pseudomonadota</taxon>
        <taxon>Betaproteobacteria</taxon>
        <taxon>Neisseriales</taxon>
        <taxon>Neisseriaceae</taxon>
        <taxon>Alysiella</taxon>
    </lineage>
</organism>
<sequence>MQNHSSALQTALAHRSIRKFTEQAIDRETLSQLIYAGQMASTSSYMQNVSVIRVSDPAKRAQIRAICTQATGGKGHAYVEHCAEFLVFCIDGSRHKHFAPHAQLDWTEVLLVGAVDVGIFAQNVMLAAESIGLGGVYIGSIRNNMAQAAEILQTPDYVVPLVGMCLGYPDQDPAQRPRLPLDNVLFENEYGAPNETALSEYNQVVKQYYQERSNLDLSWQQQIENNLCTEVRPEMLAFLQSKGFAKR</sequence>
<keyword evidence="2 5" id="KW-0285">Flavoprotein</keyword>
<dbReference type="InterPro" id="IPR016446">
    <property type="entry name" value="Flavin_OxRdtase_Frp"/>
</dbReference>
<keyword evidence="4 5" id="KW-0560">Oxidoreductase</keyword>
<dbReference type="Gene3D" id="3.40.109.10">
    <property type="entry name" value="NADH Oxidase"/>
    <property type="match status" value="1"/>
</dbReference>
<comment type="similarity">
    <text evidence="1 5">Belongs to the flavin oxidoreductase frp family.</text>
</comment>
<dbReference type="PANTHER" id="PTHR43425:SF2">
    <property type="entry name" value="OXYGEN-INSENSITIVE NADPH NITROREDUCTASE"/>
    <property type="match status" value="1"/>
</dbReference>
<dbReference type="Pfam" id="PF00881">
    <property type="entry name" value="Nitroreductase"/>
    <property type="match status" value="1"/>
</dbReference>
<dbReference type="SUPFAM" id="SSF55469">
    <property type="entry name" value="FMN-dependent nitroreductase-like"/>
    <property type="match status" value="1"/>
</dbReference>
<dbReference type="InterPro" id="IPR029479">
    <property type="entry name" value="Nitroreductase"/>
</dbReference>
<dbReference type="Proteomes" id="UP000219669">
    <property type="component" value="Unassembled WGS sequence"/>
</dbReference>
<evidence type="ECO:0000256" key="5">
    <source>
        <dbReference type="PIRNR" id="PIRNR005426"/>
    </source>
</evidence>
<evidence type="ECO:0000256" key="2">
    <source>
        <dbReference type="ARBA" id="ARBA00022630"/>
    </source>
</evidence>
<dbReference type="NCBIfam" id="NF008033">
    <property type="entry name" value="PRK10765.1"/>
    <property type="match status" value="1"/>
</dbReference>
<name>A0A286EJW0_9NEIS</name>
<gene>
    <name evidence="7" type="ORF">SAMN02746062_02133</name>
</gene>
<dbReference type="InterPro" id="IPR000415">
    <property type="entry name" value="Nitroreductase-like"/>
</dbReference>
<dbReference type="EMBL" id="OCNF01000027">
    <property type="protein sequence ID" value="SOD71225.1"/>
    <property type="molecule type" value="Genomic_DNA"/>
</dbReference>
<evidence type="ECO:0000256" key="1">
    <source>
        <dbReference type="ARBA" id="ARBA00008366"/>
    </source>
</evidence>
<dbReference type="GO" id="GO:0016491">
    <property type="term" value="F:oxidoreductase activity"/>
    <property type="evidence" value="ECO:0007669"/>
    <property type="project" value="UniProtKB-UniRule"/>
</dbReference>
<reference evidence="7 8" key="1">
    <citation type="submission" date="2017-09" db="EMBL/GenBank/DDBJ databases">
        <authorList>
            <person name="Ehlers B."/>
            <person name="Leendertz F.H."/>
        </authorList>
    </citation>
    <scope>NUCLEOTIDE SEQUENCE [LARGE SCALE GENOMIC DNA]</scope>
    <source>
        <strain evidence="7 8">DSM 16848</strain>
    </source>
</reference>
<evidence type="ECO:0000313" key="7">
    <source>
        <dbReference type="EMBL" id="SOD71225.1"/>
    </source>
</evidence>
<evidence type="ECO:0000313" key="8">
    <source>
        <dbReference type="Proteomes" id="UP000219669"/>
    </source>
</evidence>
<evidence type="ECO:0000256" key="3">
    <source>
        <dbReference type="ARBA" id="ARBA00022643"/>
    </source>
</evidence>
<keyword evidence="5" id="KW-0521">NADP</keyword>
<dbReference type="AlphaFoldDB" id="A0A286EJW0"/>
<accession>A0A286EJW0</accession>
<evidence type="ECO:0000259" key="6">
    <source>
        <dbReference type="Pfam" id="PF00881"/>
    </source>
</evidence>
<protein>
    <submittedName>
        <fullName evidence="7">Nitroreductase</fullName>
    </submittedName>
</protein>
<evidence type="ECO:0000256" key="4">
    <source>
        <dbReference type="ARBA" id="ARBA00023002"/>
    </source>
</evidence>
<proteinExistence type="inferred from homology"/>
<dbReference type="PIRSF" id="PIRSF005426">
    <property type="entry name" value="Frp"/>
    <property type="match status" value="1"/>
</dbReference>
<dbReference type="PANTHER" id="PTHR43425">
    <property type="entry name" value="OXYGEN-INSENSITIVE NADPH NITROREDUCTASE"/>
    <property type="match status" value="1"/>
</dbReference>